<feature type="compositionally biased region" description="Basic and acidic residues" evidence="2">
    <location>
        <begin position="305"/>
        <end position="315"/>
    </location>
</feature>
<evidence type="ECO:0000313" key="4">
    <source>
        <dbReference type="Proteomes" id="UP001346149"/>
    </source>
</evidence>
<sequence>MDLWMVAAATGAVYIAKHWQQNLHSRVNKDDSDSKESAHHGQPQFMNATDPLRGLPNKGASKLDYLLGKNFQELIHHLSDDGSSRHPGDATAGGFDDYTKVISLDRLEQQSTITDQRAELGDGYYARLNGKYRHYKMASNLYSLQQFDPQIPSENLLAYQFYNRHAGIQDEGIGPLLPHECALRPLSITVGTRVIIRTSNGLKREMKNQEELPRIIRPCLPSRSAKNAAKTGPSNGELFFLCLTFELMSSIVRRRKQVDILNEKMKQAKNLVKESQDELEIKDMWTVKQIEETPKEQSSSCCDQEEAKPEDTKNSEVMTKIEAELKAELERLKLNMKTTTLDIESGYGDRYRKGDPNLWKLGDSPDSDRDNSETCVDQPQTPNFAVSLKELTLDLHEIIESKLGERILNLEAALEGTRGRLSALSLSGSSRRATADELDGPWSGGNL</sequence>
<comment type="caution">
    <text evidence="3">The sequence shown here is derived from an EMBL/GenBank/DDBJ whole genome shotgun (WGS) entry which is preliminary data.</text>
</comment>
<dbReference type="AlphaFoldDB" id="A0AAN7R3Z6"/>
<feature type="region of interest" description="Disordered" evidence="2">
    <location>
        <begin position="425"/>
        <end position="447"/>
    </location>
</feature>
<accession>A0AAN7R3Z6</accession>
<dbReference type="GO" id="GO:0008356">
    <property type="term" value="P:asymmetric cell division"/>
    <property type="evidence" value="ECO:0007669"/>
    <property type="project" value="InterPro"/>
</dbReference>
<keyword evidence="1" id="KW-0175">Coiled coil</keyword>
<protein>
    <submittedName>
        <fullName evidence="3">Uncharacterized protein</fullName>
    </submittedName>
</protein>
<dbReference type="EMBL" id="JAXQNO010000013">
    <property type="protein sequence ID" value="KAK4786376.1"/>
    <property type="molecule type" value="Genomic_DNA"/>
</dbReference>
<name>A0AAN7R3Z6_TRANT</name>
<dbReference type="InterPro" id="IPR040348">
    <property type="entry name" value="POLAR-like"/>
</dbReference>
<dbReference type="PANTHER" id="PTHR33476:SF7">
    <property type="entry name" value="EMB|CAB62613.1"/>
    <property type="match status" value="1"/>
</dbReference>
<evidence type="ECO:0000256" key="2">
    <source>
        <dbReference type="SAM" id="MobiDB-lite"/>
    </source>
</evidence>
<feature type="coiled-coil region" evidence="1">
    <location>
        <begin position="251"/>
        <end position="282"/>
    </location>
</feature>
<feature type="region of interest" description="Disordered" evidence="2">
    <location>
        <begin position="25"/>
        <end position="53"/>
    </location>
</feature>
<evidence type="ECO:0000313" key="3">
    <source>
        <dbReference type="EMBL" id="KAK4786376.1"/>
    </source>
</evidence>
<gene>
    <name evidence="3" type="ORF">SAY86_003065</name>
</gene>
<feature type="region of interest" description="Disordered" evidence="2">
    <location>
        <begin position="292"/>
        <end position="315"/>
    </location>
</feature>
<reference evidence="3 4" key="1">
    <citation type="journal article" date="2023" name="Hortic Res">
        <title>Pangenome of water caltrop reveals structural variations and asymmetric subgenome divergence after allopolyploidization.</title>
        <authorList>
            <person name="Zhang X."/>
            <person name="Chen Y."/>
            <person name="Wang L."/>
            <person name="Yuan Y."/>
            <person name="Fang M."/>
            <person name="Shi L."/>
            <person name="Lu R."/>
            <person name="Comes H.P."/>
            <person name="Ma Y."/>
            <person name="Chen Y."/>
            <person name="Huang G."/>
            <person name="Zhou Y."/>
            <person name="Zheng Z."/>
            <person name="Qiu Y."/>
        </authorList>
    </citation>
    <scope>NUCLEOTIDE SEQUENCE [LARGE SCALE GENOMIC DNA]</scope>
    <source>
        <strain evidence="3">F231</strain>
    </source>
</reference>
<dbReference type="PANTHER" id="PTHR33476">
    <property type="entry name" value="EMB|CAB62613.1"/>
    <property type="match status" value="1"/>
</dbReference>
<organism evidence="3 4">
    <name type="scientific">Trapa natans</name>
    <name type="common">Water chestnut</name>
    <dbReference type="NCBI Taxonomy" id="22666"/>
    <lineage>
        <taxon>Eukaryota</taxon>
        <taxon>Viridiplantae</taxon>
        <taxon>Streptophyta</taxon>
        <taxon>Embryophyta</taxon>
        <taxon>Tracheophyta</taxon>
        <taxon>Spermatophyta</taxon>
        <taxon>Magnoliopsida</taxon>
        <taxon>eudicotyledons</taxon>
        <taxon>Gunneridae</taxon>
        <taxon>Pentapetalae</taxon>
        <taxon>rosids</taxon>
        <taxon>malvids</taxon>
        <taxon>Myrtales</taxon>
        <taxon>Lythraceae</taxon>
        <taxon>Trapa</taxon>
    </lineage>
</organism>
<proteinExistence type="predicted"/>
<evidence type="ECO:0000256" key="1">
    <source>
        <dbReference type="SAM" id="Coils"/>
    </source>
</evidence>
<keyword evidence="4" id="KW-1185">Reference proteome</keyword>
<feature type="compositionally biased region" description="Basic and acidic residues" evidence="2">
    <location>
        <begin position="27"/>
        <end position="39"/>
    </location>
</feature>
<feature type="region of interest" description="Disordered" evidence="2">
    <location>
        <begin position="354"/>
        <end position="381"/>
    </location>
</feature>
<dbReference type="Proteomes" id="UP001346149">
    <property type="component" value="Unassembled WGS sequence"/>
</dbReference>